<accession>A0ABC8UEM4</accession>
<evidence type="ECO:0000313" key="2">
    <source>
        <dbReference type="EMBL" id="CAK9179538.1"/>
    </source>
</evidence>
<reference evidence="2 3" key="1">
    <citation type="submission" date="2024-02" db="EMBL/GenBank/DDBJ databases">
        <authorList>
            <person name="Vignale AGUSTIN F."/>
            <person name="Sosa J E."/>
            <person name="Modenutti C."/>
        </authorList>
    </citation>
    <scope>NUCLEOTIDE SEQUENCE [LARGE SCALE GENOMIC DNA]</scope>
</reference>
<proteinExistence type="predicted"/>
<dbReference type="EMBL" id="CAUOFW020007533">
    <property type="protein sequence ID" value="CAK9179538.1"/>
    <property type="molecule type" value="Genomic_DNA"/>
</dbReference>
<gene>
    <name evidence="2" type="ORF">ILEXP_LOCUS49475</name>
</gene>
<evidence type="ECO:0000256" key="1">
    <source>
        <dbReference type="SAM" id="MobiDB-lite"/>
    </source>
</evidence>
<dbReference type="Proteomes" id="UP001642360">
    <property type="component" value="Unassembled WGS sequence"/>
</dbReference>
<protein>
    <submittedName>
        <fullName evidence="2">Uncharacterized protein</fullName>
    </submittedName>
</protein>
<name>A0ABC8UEM4_9AQUA</name>
<evidence type="ECO:0000313" key="3">
    <source>
        <dbReference type="Proteomes" id="UP001642360"/>
    </source>
</evidence>
<keyword evidence="3" id="KW-1185">Reference proteome</keyword>
<feature type="non-terminal residue" evidence="2">
    <location>
        <position position="1"/>
    </location>
</feature>
<feature type="region of interest" description="Disordered" evidence="1">
    <location>
        <begin position="33"/>
        <end position="63"/>
    </location>
</feature>
<sequence>REIDGAEVCRLYLVNGATTMAWGSSFHAKTNRFGFHQPNKSQPHSHLDSPGTAGPDTLYRKCE</sequence>
<organism evidence="2 3">
    <name type="scientific">Ilex paraguariensis</name>
    <name type="common">yerba mate</name>
    <dbReference type="NCBI Taxonomy" id="185542"/>
    <lineage>
        <taxon>Eukaryota</taxon>
        <taxon>Viridiplantae</taxon>
        <taxon>Streptophyta</taxon>
        <taxon>Embryophyta</taxon>
        <taxon>Tracheophyta</taxon>
        <taxon>Spermatophyta</taxon>
        <taxon>Magnoliopsida</taxon>
        <taxon>eudicotyledons</taxon>
        <taxon>Gunneridae</taxon>
        <taxon>Pentapetalae</taxon>
        <taxon>asterids</taxon>
        <taxon>campanulids</taxon>
        <taxon>Aquifoliales</taxon>
        <taxon>Aquifoliaceae</taxon>
        <taxon>Ilex</taxon>
    </lineage>
</organism>
<dbReference type="AlphaFoldDB" id="A0ABC8UEM4"/>
<comment type="caution">
    <text evidence="2">The sequence shown here is derived from an EMBL/GenBank/DDBJ whole genome shotgun (WGS) entry which is preliminary data.</text>
</comment>